<evidence type="ECO:0008006" key="4">
    <source>
        <dbReference type="Google" id="ProtNLM"/>
    </source>
</evidence>
<dbReference type="AlphaFoldDB" id="A0A2P5CQD5"/>
<proteinExistence type="predicted"/>
<evidence type="ECO:0000313" key="3">
    <source>
        <dbReference type="Proteomes" id="UP000237105"/>
    </source>
</evidence>
<evidence type="ECO:0000313" key="2">
    <source>
        <dbReference type="EMBL" id="PON63245.1"/>
    </source>
</evidence>
<feature type="region of interest" description="Disordered" evidence="1">
    <location>
        <begin position="33"/>
        <end position="61"/>
    </location>
</feature>
<gene>
    <name evidence="2" type="ORF">PanWU01x14_133390</name>
</gene>
<dbReference type="Proteomes" id="UP000237105">
    <property type="component" value="Unassembled WGS sequence"/>
</dbReference>
<sequence>MHKSQGFEELNVIPLYSASSRLFRLGPAPCPAPRVAPARNPPQPVHHAPPPAPAQQGGGGSLLGGIGSTIAQVSKAAAALAPTTSSMGGADACNIHSKAFQDTKNTLGKTVRDTIPASTSTWKDVKKEDLELILNRMKVKFDYPQTNAFFMDSIEQSMTAYLRDWRNQMQKHFTEKGGKRDMTFTKVNPYKHVPLDQWSIQCDRFNSDKFEGNPETEEPMSLIDYFESRHLKSIGWRNEYTQEKHACTQSDLGDDASFAESVVGLEQVDEFQIMSQALGTRSRWQKGVGALPQLKSAGGLRAASTRQVAETIATLK</sequence>
<feature type="compositionally biased region" description="Pro residues" evidence="1">
    <location>
        <begin position="33"/>
        <end position="53"/>
    </location>
</feature>
<keyword evidence="3" id="KW-1185">Reference proteome</keyword>
<dbReference type="EMBL" id="JXTB01000106">
    <property type="protein sequence ID" value="PON63245.1"/>
    <property type="molecule type" value="Genomic_DNA"/>
</dbReference>
<organism evidence="2 3">
    <name type="scientific">Parasponia andersonii</name>
    <name type="common">Sponia andersonii</name>
    <dbReference type="NCBI Taxonomy" id="3476"/>
    <lineage>
        <taxon>Eukaryota</taxon>
        <taxon>Viridiplantae</taxon>
        <taxon>Streptophyta</taxon>
        <taxon>Embryophyta</taxon>
        <taxon>Tracheophyta</taxon>
        <taxon>Spermatophyta</taxon>
        <taxon>Magnoliopsida</taxon>
        <taxon>eudicotyledons</taxon>
        <taxon>Gunneridae</taxon>
        <taxon>Pentapetalae</taxon>
        <taxon>rosids</taxon>
        <taxon>fabids</taxon>
        <taxon>Rosales</taxon>
        <taxon>Cannabaceae</taxon>
        <taxon>Parasponia</taxon>
    </lineage>
</organism>
<evidence type="ECO:0000256" key="1">
    <source>
        <dbReference type="SAM" id="MobiDB-lite"/>
    </source>
</evidence>
<accession>A0A2P5CQD5</accession>
<comment type="caution">
    <text evidence="2">The sequence shown here is derived from an EMBL/GenBank/DDBJ whole genome shotgun (WGS) entry which is preliminary data.</text>
</comment>
<dbReference type="STRING" id="3476.A0A2P5CQD5"/>
<reference evidence="3" key="1">
    <citation type="submission" date="2016-06" db="EMBL/GenBank/DDBJ databases">
        <title>Parallel loss of symbiosis genes in relatives of nitrogen-fixing non-legume Parasponia.</title>
        <authorList>
            <person name="Van Velzen R."/>
            <person name="Holmer R."/>
            <person name="Bu F."/>
            <person name="Rutten L."/>
            <person name="Van Zeijl A."/>
            <person name="Liu W."/>
            <person name="Santuari L."/>
            <person name="Cao Q."/>
            <person name="Sharma T."/>
            <person name="Shen D."/>
            <person name="Roswanjaya Y."/>
            <person name="Wardhani T."/>
            <person name="Kalhor M.S."/>
            <person name="Jansen J."/>
            <person name="Van den Hoogen J."/>
            <person name="Gungor B."/>
            <person name="Hartog M."/>
            <person name="Hontelez J."/>
            <person name="Verver J."/>
            <person name="Yang W.-C."/>
            <person name="Schijlen E."/>
            <person name="Repin R."/>
            <person name="Schilthuizen M."/>
            <person name="Schranz E."/>
            <person name="Heidstra R."/>
            <person name="Miyata K."/>
            <person name="Fedorova E."/>
            <person name="Kohlen W."/>
            <person name="Bisseling T."/>
            <person name="Smit S."/>
            <person name="Geurts R."/>
        </authorList>
    </citation>
    <scope>NUCLEOTIDE SEQUENCE [LARGE SCALE GENOMIC DNA]</scope>
    <source>
        <strain evidence="3">cv. WU1-14</strain>
    </source>
</reference>
<protein>
    <recommendedName>
        <fullName evidence="4">Transposase, Ptta/En/Spm, plant</fullName>
    </recommendedName>
</protein>
<name>A0A2P5CQD5_PARAD</name>